<accession>A0ABW9G7S9</accession>
<evidence type="ECO:0000256" key="5">
    <source>
        <dbReference type="ARBA" id="ARBA00022741"/>
    </source>
</evidence>
<comment type="caution">
    <text evidence="11">The sequence shown here is derived from an EMBL/GenBank/DDBJ whole genome shotgun (WGS) entry which is preliminary data.</text>
</comment>
<keyword evidence="4" id="KW-0285">Flavoprotein</keyword>
<evidence type="ECO:0000313" key="12">
    <source>
        <dbReference type="Proteomes" id="UP001629953"/>
    </source>
</evidence>
<dbReference type="EC" id="1.18.1.2" evidence="3"/>
<evidence type="ECO:0000256" key="3">
    <source>
        <dbReference type="ARBA" id="ARBA00013223"/>
    </source>
</evidence>
<dbReference type="SUPFAM" id="SSF63380">
    <property type="entry name" value="Riboflavin synthase domain-like"/>
    <property type="match status" value="1"/>
</dbReference>
<comment type="similarity">
    <text evidence="2">Belongs to the ferredoxin--NADP reductase type 1 family.</text>
</comment>
<dbReference type="PANTHER" id="PTHR47878">
    <property type="entry name" value="OXIDOREDUCTASE FAD/NAD(P)-BINDING DOMAIN PROTEIN"/>
    <property type="match status" value="1"/>
</dbReference>
<dbReference type="PROSITE" id="PS51384">
    <property type="entry name" value="FAD_FR"/>
    <property type="match status" value="1"/>
</dbReference>
<evidence type="ECO:0000256" key="7">
    <source>
        <dbReference type="ARBA" id="ARBA00022857"/>
    </source>
</evidence>
<organism evidence="11 12">
    <name type="scientific">Celerinatantimonas yamalensis</name>
    <dbReference type="NCBI Taxonomy" id="559956"/>
    <lineage>
        <taxon>Bacteria</taxon>
        <taxon>Pseudomonadati</taxon>
        <taxon>Pseudomonadota</taxon>
        <taxon>Gammaproteobacteria</taxon>
        <taxon>Celerinatantimonadaceae</taxon>
        <taxon>Celerinatantimonas</taxon>
    </lineage>
</organism>
<dbReference type="Gene3D" id="3.40.50.80">
    <property type="entry name" value="Nucleotide-binding domain of ferredoxin-NADP reductase (FNR) module"/>
    <property type="match status" value="1"/>
</dbReference>
<dbReference type="GO" id="GO:0004324">
    <property type="term" value="F:ferredoxin-NADP+ reductase activity"/>
    <property type="evidence" value="ECO:0007669"/>
    <property type="project" value="UniProtKB-EC"/>
</dbReference>
<keyword evidence="12" id="KW-1185">Reference proteome</keyword>
<evidence type="ECO:0000256" key="2">
    <source>
        <dbReference type="ARBA" id="ARBA00008312"/>
    </source>
</evidence>
<dbReference type="SUPFAM" id="SSF52343">
    <property type="entry name" value="Ferredoxin reductase-like, C-terminal NADP-linked domain"/>
    <property type="match status" value="1"/>
</dbReference>
<keyword evidence="8 11" id="KW-0560">Oxidoreductase</keyword>
<dbReference type="Proteomes" id="UP001629953">
    <property type="component" value="Unassembled WGS sequence"/>
</dbReference>
<keyword evidence="6" id="KW-0274">FAD</keyword>
<comment type="catalytic activity">
    <reaction evidence="9">
        <text>2 reduced [2Fe-2S]-[ferredoxin] + NADP(+) + H(+) = 2 oxidized [2Fe-2S]-[ferredoxin] + NADPH</text>
        <dbReference type="Rhea" id="RHEA:20125"/>
        <dbReference type="Rhea" id="RHEA-COMP:10000"/>
        <dbReference type="Rhea" id="RHEA-COMP:10001"/>
        <dbReference type="ChEBI" id="CHEBI:15378"/>
        <dbReference type="ChEBI" id="CHEBI:33737"/>
        <dbReference type="ChEBI" id="CHEBI:33738"/>
        <dbReference type="ChEBI" id="CHEBI:57783"/>
        <dbReference type="ChEBI" id="CHEBI:58349"/>
        <dbReference type="EC" id="1.18.1.2"/>
    </reaction>
</comment>
<dbReference type="InterPro" id="IPR051930">
    <property type="entry name" value="FNR_type-1"/>
</dbReference>
<evidence type="ECO:0000313" key="11">
    <source>
        <dbReference type="EMBL" id="MFM2484776.1"/>
    </source>
</evidence>
<evidence type="ECO:0000256" key="9">
    <source>
        <dbReference type="ARBA" id="ARBA00047776"/>
    </source>
</evidence>
<dbReference type="InterPro" id="IPR039261">
    <property type="entry name" value="FNR_nucleotide-bd"/>
</dbReference>
<dbReference type="EMBL" id="JBEQCT010000002">
    <property type="protein sequence ID" value="MFM2484776.1"/>
    <property type="molecule type" value="Genomic_DNA"/>
</dbReference>
<keyword evidence="5" id="KW-0547">Nucleotide-binding</keyword>
<dbReference type="InterPro" id="IPR033892">
    <property type="entry name" value="FNR_bac"/>
</dbReference>
<keyword evidence="7" id="KW-0521">NADP</keyword>
<dbReference type="InterPro" id="IPR001433">
    <property type="entry name" value="OxRdtase_FAD/NAD-bd"/>
</dbReference>
<dbReference type="InterPro" id="IPR017927">
    <property type="entry name" value="FAD-bd_FR_type"/>
</dbReference>
<comment type="cofactor">
    <cofactor evidence="1">
        <name>FAD</name>
        <dbReference type="ChEBI" id="CHEBI:57692"/>
    </cofactor>
</comment>
<dbReference type="Gene3D" id="2.40.30.10">
    <property type="entry name" value="Translation factors"/>
    <property type="match status" value="1"/>
</dbReference>
<dbReference type="PANTHER" id="PTHR47878:SF1">
    <property type="entry name" value="FLAVODOXIN_FERREDOXIN--NADP REDUCTASE"/>
    <property type="match status" value="1"/>
</dbReference>
<protein>
    <recommendedName>
        <fullName evidence="3">ferredoxin--NADP(+) reductase</fullName>
        <ecNumber evidence="3">1.18.1.2</ecNumber>
    </recommendedName>
</protein>
<evidence type="ECO:0000256" key="1">
    <source>
        <dbReference type="ARBA" id="ARBA00001974"/>
    </source>
</evidence>
<dbReference type="Pfam" id="PF00175">
    <property type="entry name" value="NAD_binding_1"/>
    <property type="match status" value="1"/>
</dbReference>
<dbReference type="CDD" id="cd06195">
    <property type="entry name" value="FNR1"/>
    <property type="match status" value="1"/>
</dbReference>
<proteinExistence type="inferred from homology"/>
<dbReference type="InterPro" id="IPR017938">
    <property type="entry name" value="Riboflavin_synthase-like_b-brl"/>
</dbReference>
<dbReference type="RefSeq" id="WP_408622965.1">
    <property type="nucleotide sequence ID" value="NZ_JBEQCT010000002.1"/>
</dbReference>
<sequence length="245" mass="27858">MEWIEATLVERKFFTDTLFSIKVDAPLSPYLAGQYAQLGMMIDGELVKRAYSFVNPPHPHCHEFYLVEVAGGILSPQLAHVSLGSSLWIGERASGFFTLDEIPSYEHLLMLSTGTAVGPFLAMLQTEQTWQKFDRVTLVQGVRYNQDLNYREVIDAIGQNHQNFQYIPVVSREAPEQGLAGRITQLIETEQLAQYAGFELDASHCQVMVCGNPDMVRESRDLLRARGFERNLRRKPGQLTVENYW</sequence>
<feature type="domain" description="FAD-binding FR-type" evidence="10">
    <location>
        <begin position="1"/>
        <end position="100"/>
    </location>
</feature>
<reference evidence="11 12" key="1">
    <citation type="journal article" date="2013" name="Int. J. Syst. Evol. Microbiol.">
        <title>Celerinatantimonas yamalensis sp. nov., a cold-adapted diazotrophic bacterium from a cold permafrost brine.</title>
        <authorList>
            <person name="Shcherbakova V."/>
            <person name="Chuvilskaya N."/>
            <person name="Rivkina E."/>
            <person name="Demidov N."/>
            <person name="Uchaeva V."/>
            <person name="Suetin S."/>
            <person name="Suzina N."/>
            <person name="Gilichinsky D."/>
        </authorList>
    </citation>
    <scope>NUCLEOTIDE SEQUENCE [LARGE SCALE GENOMIC DNA]</scope>
    <source>
        <strain evidence="11 12">C7</strain>
    </source>
</reference>
<evidence type="ECO:0000259" key="10">
    <source>
        <dbReference type="PROSITE" id="PS51384"/>
    </source>
</evidence>
<evidence type="ECO:0000256" key="6">
    <source>
        <dbReference type="ARBA" id="ARBA00022827"/>
    </source>
</evidence>
<evidence type="ECO:0000256" key="4">
    <source>
        <dbReference type="ARBA" id="ARBA00022630"/>
    </source>
</evidence>
<gene>
    <name evidence="11" type="ORF">ABUE30_06805</name>
</gene>
<evidence type="ECO:0000256" key="8">
    <source>
        <dbReference type="ARBA" id="ARBA00023002"/>
    </source>
</evidence>
<name>A0ABW9G7S9_9GAMM</name>